<dbReference type="InterPro" id="IPR001173">
    <property type="entry name" value="Glyco_trans_2-like"/>
</dbReference>
<dbReference type="EC" id="2.4.1.-" evidence="13"/>
<evidence type="ECO:0000313" key="15">
    <source>
        <dbReference type="EMBL" id="KAL1139471.1"/>
    </source>
</evidence>
<dbReference type="PANTHER" id="PTHR11675:SF63">
    <property type="entry name" value="POLYPEPTIDE N-ACETYLGALACTOSAMINYLTRANSFERASE"/>
    <property type="match status" value="1"/>
</dbReference>
<keyword evidence="12 13" id="KW-0464">Manganese</keyword>
<comment type="cofactor">
    <cofactor evidence="1 13">
        <name>Mn(2+)</name>
        <dbReference type="ChEBI" id="CHEBI:29035"/>
    </cofactor>
</comment>
<dbReference type="EMBL" id="JBFDAA010000002">
    <property type="protein sequence ID" value="KAL1139471.1"/>
    <property type="molecule type" value="Genomic_DNA"/>
</dbReference>
<evidence type="ECO:0000256" key="4">
    <source>
        <dbReference type="ARBA" id="ARBA00022692"/>
    </source>
</evidence>
<evidence type="ECO:0000256" key="12">
    <source>
        <dbReference type="ARBA" id="ARBA00023211"/>
    </source>
</evidence>
<evidence type="ECO:0000313" key="16">
    <source>
        <dbReference type="Proteomes" id="UP001558652"/>
    </source>
</evidence>
<evidence type="ECO:0000256" key="7">
    <source>
        <dbReference type="ARBA" id="ARBA00022989"/>
    </source>
</evidence>
<evidence type="ECO:0000256" key="13">
    <source>
        <dbReference type="RuleBase" id="RU361242"/>
    </source>
</evidence>
<keyword evidence="9" id="KW-0472">Membrane</keyword>
<evidence type="ECO:0000256" key="1">
    <source>
        <dbReference type="ARBA" id="ARBA00001936"/>
    </source>
</evidence>
<dbReference type="AlphaFoldDB" id="A0ABD0YU43"/>
<gene>
    <name evidence="15" type="ORF">AAG570_006455</name>
</gene>
<evidence type="ECO:0000256" key="11">
    <source>
        <dbReference type="ARBA" id="ARBA00023180"/>
    </source>
</evidence>
<dbReference type="GO" id="GO:0030246">
    <property type="term" value="F:carbohydrate binding"/>
    <property type="evidence" value="ECO:0007669"/>
    <property type="project" value="UniProtKB-KW"/>
</dbReference>
<keyword evidence="4" id="KW-0812">Transmembrane</keyword>
<comment type="subcellular location">
    <subcellularLocation>
        <location evidence="2 13">Golgi apparatus membrane</location>
        <topology evidence="2 13">Single-pass type II membrane protein</topology>
    </subcellularLocation>
</comment>
<dbReference type="Proteomes" id="UP001558652">
    <property type="component" value="Unassembled WGS sequence"/>
</dbReference>
<dbReference type="CDD" id="cd23440">
    <property type="entry name" value="beta-trefoil_Ricin_GALNT11"/>
    <property type="match status" value="1"/>
</dbReference>
<evidence type="ECO:0000256" key="5">
    <source>
        <dbReference type="ARBA" id="ARBA00022734"/>
    </source>
</evidence>
<keyword evidence="13" id="KW-0328">Glycosyltransferase</keyword>
<dbReference type="InterPro" id="IPR045885">
    <property type="entry name" value="GalNAc-T"/>
</dbReference>
<reference evidence="15 16" key="1">
    <citation type="submission" date="2024-07" db="EMBL/GenBank/DDBJ databases">
        <title>Chromosome-level genome assembly of the water stick insect Ranatra chinensis (Heteroptera: Nepidae).</title>
        <authorList>
            <person name="Liu X."/>
        </authorList>
    </citation>
    <scope>NUCLEOTIDE SEQUENCE [LARGE SCALE GENOMIC DNA]</scope>
    <source>
        <strain evidence="15">Cailab_2021Rc</strain>
        <tissue evidence="15">Muscle</tissue>
    </source>
</reference>
<keyword evidence="10 13" id="KW-1015">Disulfide bond</keyword>
<dbReference type="FunFam" id="3.90.550.10:FF:000053">
    <property type="entry name" value="Polypeptide N-acetylgalactosaminyltransferase"/>
    <property type="match status" value="1"/>
</dbReference>
<dbReference type="Pfam" id="PF00652">
    <property type="entry name" value="Ricin_B_lectin"/>
    <property type="match status" value="1"/>
</dbReference>
<dbReference type="InterPro" id="IPR029044">
    <property type="entry name" value="Nucleotide-diphossugar_trans"/>
</dbReference>
<dbReference type="SMART" id="SM00458">
    <property type="entry name" value="RICIN"/>
    <property type="match status" value="1"/>
</dbReference>
<accession>A0ABD0YU43</accession>
<dbReference type="GO" id="GO:0000139">
    <property type="term" value="C:Golgi membrane"/>
    <property type="evidence" value="ECO:0007669"/>
    <property type="project" value="UniProtKB-SubCell"/>
</dbReference>
<evidence type="ECO:0000256" key="10">
    <source>
        <dbReference type="ARBA" id="ARBA00023157"/>
    </source>
</evidence>
<comment type="pathway">
    <text evidence="13">Protein modification; protein glycosylation.</text>
</comment>
<evidence type="ECO:0000259" key="14">
    <source>
        <dbReference type="SMART" id="SM00458"/>
    </source>
</evidence>
<dbReference type="SUPFAM" id="SSF53448">
    <property type="entry name" value="Nucleotide-diphospho-sugar transferases"/>
    <property type="match status" value="1"/>
</dbReference>
<keyword evidence="11" id="KW-0325">Glycoprotein</keyword>
<comment type="caution">
    <text evidence="15">The sequence shown here is derived from an EMBL/GenBank/DDBJ whole genome shotgun (WGS) entry which is preliminary data.</text>
</comment>
<dbReference type="GO" id="GO:0006493">
    <property type="term" value="P:protein O-linked glycosylation"/>
    <property type="evidence" value="ECO:0007669"/>
    <property type="project" value="UniProtKB-ARBA"/>
</dbReference>
<evidence type="ECO:0000256" key="2">
    <source>
        <dbReference type="ARBA" id="ARBA00004323"/>
    </source>
</evidence>
<dbReference type="PANTHER" id="PTHR11675">
    <property type="entry name" value="N-ACETYLGALACTOSAMINYLTRANSFERASE"/>
    <property type="match status" value="1"/>
</dbReference>
<keyword evidence="7" id="KW-1133">Transmembrane helix</keyword>
<keyword evidence="8 13" id="KW-0333">Golgi apparatus</keyword>
<dbReference type="CDD" id="cd02510">
    <property type="entry name" value="pp-GalNAc-T"/>
    <property type="match status" value="1"/>
</dbReference>
<dbReference type="SUPFAM" id="SSF50370">
    <property type="entry name" value="Ricin B-like lectins"/>
    <property type="match status" value="1"/>
</dbReference>
<evidence type="ECO:0000256" key="3">
    <source>
        <dbReference type="ARBA" id="ARBA00005680"/>
    </source>
</evidence>
<sequence length="447" mass="50737">MYPNNLPNASIVICFYNEQFDTLARTLHSVIDRTPAHLLHEIILVDDNSDIEGLHNTIALYIKANLNGKVKLHLTKKREGLIRARIIGADLASGEVLVFLDSHVEVNKDWLQPMLQRISDNSSNVVTPIIDIINADTFQYSASPVFKWENLKPGSLRIDGDFVKPIKSPTMAGGLFAIDKNYFNAIGKYDPGMNIWGGENLEISFRIWQCGGSLEIIPCSRVGHVFRKRRPYSAPDGEDTMTRNSLRVAHVWMDEYKERYFKQRPEALRTQYGDITSRKELRSRLGCKSFSWYVQNIYPELLSNNNTVGYNPLSKDNNYIAHYQIRLSNSGLCIASEKDVKTKGSLLTLKTCLRIKNQMWSETERGEIKLAQYLCLDSGESFPKLSKCHEMGGTQEWKHKNQNASPIYNVAAGTCLSAESASVNSYINMQICTSQSNKQWDFVPLYS</sequence>
<dbReference type="Gene3D" id="3.90.550.10">
    <property type="entry name" value="Spore Coat Polysaccharide Biosynthesis Protein SpsA, Chain A"/>
    <property type="match status" value="1"/>
</dbReference>
<evidence type="ECO:0000256" key="8">
    <source>
        <dbReference type="ARBA" id="ARBA00023034"/>
    </source>
</evidence>
<dbReference type="InterPro" id="IPR035992">
    <property type="entry name" value="Ricin_B-like_lectins"/>
</dbReference>
<keyword evidence="13" id="KW-0808">Transferase</keyword>
<dbReference type="Pfam" id="PF00535">
    <property type="entry name" value="Glycos_transf_2"/>
    <property type="match status" value="1"/>
</dbReference>
<keyword evidence="5 13" id="KW-0430">Lectin</keyword>
<keyword evidence="6" id="KW-0735">Signal-anchor</keyword>
<keyword evidence="16" id="KW-1185">Reference proteome</keyword>
<comment type="similarity">
    <text evidence="3 13">Belongs to the glycosyltransferase 2 family. GalNAc-T subfamily.</text>
</comment>
<evidence type="ECO:0000256" key="6">
    <source>
        <dbReference type="ARBA" id="ARBA00022968"/>
    </source>
</evidence>
<proteinExistence type="inferred from homology"/>
<dbReference type="PROSITE" id="PS50231">
    <property type="entry name" value="RICIN_B_LECTIN"/>
    <property type="match status" value="1"/>
</dbReference>
<dbReference type="Gene3D" id="2.80.10.50">
    <property type="match status" value="1"/>
</dbReference>
<feature type="domain" description="Ricin B lectin" evidence="14">
    <location>
        <begin position="321"/>
        <end position="443"/>
    </location>
</feature>
<dbReference type="InterPro" id="IPR000772">
    <property type="entry name" value="Ricin_B_lectin"/>
</dbReference>
<evidence type="ECO:0000256" key="9">
    <source>
        <dbReference type="ARBA" id="ARBA00023136"/>
    </source>
</evidence>
<protein>
    <recommendedName>
        <fullName evidence="13">Polypeptide N-acetylgalactosaminyltransferase</fullName>
        <ecNumber evidence="13">2.4.1.-</ecNumber>
    </recommendedName>
    <alternativeName>
        <fullName evidence="13">Protein-UDP acetylgalactosaminyltransferase</fullName>
    </alternativeName>
</protein>
<name>A0ABD0YU43_9HEMI</name>
<dbReference type="GO" id="GO:0016757">
    <property type="term" value="F:glycosyltransferase activity"/>
    <property type="evidence" value="ECO:0007669"/>
    <property type="project" value="UniProtKB-KW"/>
</dbReference>
<organism evidence="15 16">
    <name type="scientific">Ranatra chinensis</name>
    <dbReference type="NCBI Taxonomy" id="642074"/>
    <lineage>
        <taxon>Eukaryota</taxon>
        <taxon>Metazoa</taxon>
        <taxon>Ecdysozoa</taxon>
        <taxon>Arthropoda</taxon>
        <taxon>Hexapoda</taxon>
        <taxon>Insecta</taxon>
        <taxon>Pterygota</taxon>
        <taxon>Neoptera</taxon>
        <taxon>Paraneoptera</taxon>
        <taxon>Hemiptera</taxon>
        <taxon>Heteroptera</taxon>
        <taxon>Panheteroptera</taxon>
        <taxon>Nepomorpha</taxon>
        <taxon>Nepidae</taxon>
        <taxon>Ranatrinae</taxon>
        <taxon>Ranatra</taxon>
    </lineage>
</organism>